<evidence type="ECO:0000313" key="2">
    <source>
        <dbReference type="Proteomes" id="UP001524501"/>
    </source>
</evidence>
<dbReference type="Proteomes" id="UP001524501">
    <property type="component" value="Unassembled WGS sequence"/>
</dbReference>
<proteinExistence type="predicted"/>
<sequence>MRYERARDAVAAVTVPTMLVRGKQSYVVSGEGSKKLLELIPTATLIYVTGAGHMVAGDDNYAFSCGLKGFLDEDVVALLH</sequence>
<dbReference type="InterPro" id="IPR029058">
    <property type="entry name" value="AB_hydrolase_fold"/>
</dbReference>
<dbReference type="GO" id="GO:0016787">
    <property type="term" value="F:hydrolase activity"/>
    <property type="evidence" value="ECO:0007669"/>
    <property type="project" value="UniProtKB-KW"/>
</dbReference>
<dbReference type="Gene3D" id="3.40.50.1820">
    <property type="entry name" value="alpha/beta hydrolase"/>
    <property type="match status" value="1"/>
</dbReference>
<keyword evidence="2" id="KW-1185">Reference proteome</keyword>
<evidence type="ECO:0000313" key="1">
    <source>
        <dbReference type="EMBL" id="MCQ4118349.1"/>
    </source>
</evidence>
<protein>
    <submittedName>
        <fullName evidence="1">Alpha/beta hydrolase</fullName>
    </submittedName>
</protein>
<dbReference type="SUPFAM" id="SSF53474">
    <property type="entry name" value="alpha/beta-Hydrolases"/>
    <property type="match status" value="1"/>
</dbReference>
<keyword evidence="1" id="KW-0378">Hydrolase</keyword>
<gene>
    <name evidence="1" type="ORF">NOF53_04005</name>
</gene>
<dbReference type="RefSeq" id="WP_255965743.1">
    <property type="nucleotide sequence ID" value="NZ_JANFQF010000002.1"/>
</dbReference>
<reference evidence="1 2" key="1">
    <citation type="submission" date="2022-07" db="EMBL/GenBank/DDBJ databases">
        <title>Degradation activity of malathion, p-nitrophenol and potential low-temperature adaptation strategy of Rhodococcus sp. FXJ9.536.</title>
        <authorList>
            <person name="Huang J."/>
            <person name="Huang Y."/>
        </authorList>
    </citation>
    <scope>NUCLEOTIDE SEQUENCE [LARGE SCALE GENOMIC DNA]</scope>
    <source>
        <strain evidence="1 2">FXJ9.536</strain>
    </source>
</reference>
<comment type="caution">
    <text evidence="1">The sequence shown here is derived from an EMBL/GenBank/DDBJ whole genome shotgun (WGS) entry which is preliminary data.</text>
</comment>
<accession>A0ABT1Q7Y6</accession>
<dbReference type="EMBL" id="JANFQF010000002">
    <property type="protein sequence ID" value="MCQ4118349.1"/>
    <property type="molecule type" value="Genomic_DNA"/>
</dbReference>
<organism evidence="1 2">
    <name type="scientific">Rhodococcus tibetensis</name>
    <dbReference type="NCBI Taxonomy" id="2965064"/>
    <lineage>
        <taxon>Bacteria</taxon>
        <taxon>Bacillati</taxon>
        <taxon>Actinomycetota</taxon>
        <taxon>Actinomycetes</taxon>
        <taxon>Mycobacteriales</taxon>
        <taxon>Nocardiaceae</taxon>
        <taxon>Rhodococcus</taxon>
    </lineage>
</organism>
<name>A0ABT1Q7Y6_9NOCA</name>